<dbReference type="EMBL" id="LAZR01030041">
    <property type="protein sequence ID" value="KKL57797.1"/>
    <property type="molecule type" value="Genomic_DNA"/>
</dbReference>
<feature type="non-terminal residue" evidence="2">
    <location>
        <position position="1"/>
    </location>
</feature>
<keyword evidence="1" id="KW-0472">Membrane</keyword>
<reference evidence="2" key="1">
    <citation type="journal article" date="2015" name="Nature">
        <title>Complex archaea that bridge the gap between prokaryotes and eukaryotes.</title>
        <authorList>
            <person name="Spang A."/>
            <person name="Saw J.H."/>
            <person name="Jorgensen S.L."/>
            <person name="Zaremba-Niedzwiedzka K."/>
            <person name="Martijn J."/>
            <person name="Lind A.E."/>
            <person name="van Eijk R."/>
            <person name="Schleper C."/>
            <person name="Guy L."/>
            <person name="Ettema T.J."/>
        </authorList>
    </citation>
    <scope>NUCLEOTIDE SEQUENCE</scope>
</reference>
<dbReference type="AlphaFoldDB" id="A0A0F9G3B7"/>
<accession>A0A0F9G3B7</accession>
<keyword evidence="1" id="KW-1133">Transmembrane helix</keyword>
<feature type="transmembrane region" description="Helical" evidence="1">
    <location>
        <begin position="12"/>
        <end position="33"/>
    </location>
</feature>
<comment type="caution">
    <text evidence="2">The sequence shown here is derived from an EMBL/GenBank/DDBJ whole genome shotgun (WGS) entry which is preliminary data.</text>
</comment>
<protein>
    <submittedName>
        <fullName evidence="2">Uncharacterized protein</fullName>
    </submittedName>
</protein>
<organism evidence="2">
    <name type="scientific">marine sediment metagenome</name>
    <dbReference type="NCBI Taxonomy" id="412755"/>
    <lineage>
        <taxon>unclassified sequences</taxon>
        <taxon>metagenomes</taxon>
        <taxon>ecological metagenomes</taxon>
    </lineage>
</organism>
<keyword evidence="1" id="KW-0812">Transmembrane</keyword>
<gene>
    <name evidence="2" type="ORF">LCGC14_2231840</name>
</gene>
<name>A0A0F9G3B7_9ZZZZ</name>
<evidence type="ECO:0000256" key="1">
    <source>
        <dbReference type="SAM" id="Phobius"/>
    </source>
</evidence>
<sequence>FHRLDSKYPQGFLLSTFFLSHLFYIIFILIVSFKKPKVPYNIDAKCLDGK</sequence>
<evidence type="ECO:0000313" key="2">
    <source>
        <dbReference type="EMBL" id="KKL57797.1"/>
    </source>
</evidence>
<proteinExistence type="predicted"/>